<name>A0A1B7XPS7_9BACT</name>
<sequence>MNIRRTLVILLTMVICCMFGAGIAAAEEKMQQKAPKAMSQGDATIGGLHKQILVQRGFSEEAKKCIECHSKKTPGIVDSWRNGRMAHAQVSCYDCHVVEKTSPMASQCEGVRGTNIYMSPMVSSKTCSRCHPVEVAQFLESSHAKPASEPVMNNPTFAKLMYYYEGLEFAGVDRNSKAAMAPRASGCQMCHGTIIELGADNKPINMTWPGGPGQRYPDGSVGNCSVCHTRHMFSIAEARKPESCGTCHLGPDHPNIEIYDQSKHGQVYAAHGESWNFTAAPDTWEPGDYDAPTCAVCHLSGIGELSTTHNPETRLKWKLYSKRSEIREGTRGAGEEGRKRMRMVCKNCHSTLHTNATMDTLEASVELYNIYWDKAVAMKKELADKKLLGDDPWKDGFQRMMYYLWHHEGRRARQGAAMNGPDYAHWHGFFQMFQMFMDMQAIRDWRIKNNKIEELSNVACPGPD</sequence>
<evidence type="ECO:0000313" key="4">
    <source>
        <dbReference type="Proteomes" id="UP000091979"/>
    </source>
</evidence>
<dbReference type="PATRIC" id="fig|1560234.3.peg.53"/>
<reference evidence="3 4" key="1">
    <citation type="submission" date="2015-01" db="EMBL/GenBank/DDBJ databases">
        <title>Desulfovibrio sp. JC271 draft genome sequence.</title>
        <authorList>
            <person name="Shivani Y."/>
            <person name="Subhash Y."/>
            <person name="Sasikala C."/>
            <person name="Ramana C.V."/>
        </authorList>
    </citation>
    <scope>NUCLEOTIDE SEQUENCE [LARGE SCALE GENOMIC DNA]</scope>
    <source>
        <strain evidence="3 4">JC271</strain>
    </source>
</reference>
<organism evidence="3 4">
    <name type="scientific">Halodesulfovibrio spirochaetisodalis</name>
    <dbReference type="NCBI Taxonomy" id="1560234"/>
    <lineage>
        <taxon>Bacteria</taxon>
        <taxon>Pseudomonadati</taxon>
        <taxon>Thermodesulfobacteriota</taxon>
        <taxon>Desulfovibrionia</taxon>
        <taxon>Desulfovibrionales</taxon>
        <taxon>Desulfovibrionaceae</taxon>
        <taxon>Halodesulfovibrio</taxon>
    </lineage>
</organism>
<evidence type="ECO:0000256" key="2">
    <source>
        <dbReference type="SAM" id="SignalP"/>
    </source>
</evidence>
<dbReference type="Gene3D" id="1.20.850.10">
    <property type="entry name" value="Hydroxylamine Oxidoreductase, Chain A, domain 2"/>
    <property type="match status" value="1"/>
</dbReference>
<dbReference type="GO" id="GO:0016491">
    <property type="term" value="F:oxidoreductase activity"/>
    <property type="evidence" value="ECO:0007669"/>
    <property type="project" value="TreeGrafter"/>
</dbReference>
<dbReference type="EMBL" id="JXMS01000001">
    <property type="protein sequence ID" value="OBQ57519.1"/>
    <property type="molecule type" value="Genomic_DNA"/>
</dbReference>
<dbReference type="AlphaFoldDB" id="A0A1B7XPS7"/>
<dbReference type="PANTHER" id="PTHR35038">
    <property type="entry name" value="DISSIMILATORY SULFITE REDUCTASE SIRA"/>
    <property type="match status" value="1"/>
</dbReference>
<accession>A0A1B7XPS7</accession>
<keyword evidence="1 2" id="KW-0732">Signal</keyword>
<keyword evidence="4" id="KW-1185">Reference proteome</keyword>
<dbReference type="InterPro" id="IPR036280">
    <property type="entry name" value="Multihaem_cyt_sf"/>
</dbReference>
<gene>
    <name evidence="3" type="ORF">SP90_00260</name>
</gene>
<dbReference type="Pfam" id="PF13447">
    <property type="entry name" value="Multi-haem_cyto"/>
    <property type="match status" value="1"/>
</dbReference>
<dbReference type="SUPFAM" id="SSF48695">
    <property type="entry name" value="Multiheme cytochromes"/>
    <property type="match status" value="1"/>
</dbReference>
<dbReference type="OrthoDB" id="9814800at2"/>
<proteinExistence type="predicted"/>
<feature type="signal peptide" evidence="2">
    <location>
        <begin position="1"/>
        <end position="26"/>
    </location>
</feature>
<dbReference type="RefSeq" id="WP_066851385.1">
    <property type="nucleotide sequence ID" value="NZ_JXMS01000001.1"/>
</dbReference>
<comment type="caution">
    <text evidence="3">The sequence shown here is derived from an EMBL/GenBank/DDBJ whole genome shotgun (WGS) entry which is preliminary data.</text>
</comment>
<dbReference type="Proteomes" id="UP000091979">
    <property type="component" value="Unassembled WGS sequence"/>
</dbReference>
<dbReference type="InterPro" id="IPR051829">
    <property type="entry name" value="Multiheme_Cytochr_ET"/>
</dbReference>
<feature type="chain" id="PRO_5008600944" evidence="2">
    <location>
        <begin position="27"/>
        <end position="464"/>
    </location>
</feature>
<evidence type="ECO:0000313" key="3">
    <source>
        <dbReference type="EMBL" id="OBQ57519.1"/>
    </source>
</evidence>
<dbReference type="STRING" id="1560234.SP90_00260"/>
<dbReference type="Gene3D" id="1.10.780.10">
    <property type="entry name" value="Hydroxylamine Oxidoreductase, Chain A, domain 1"/>
    <property type="match status" value="1"/>
</dbReference>
<evidence type="ECO:0000256" key="1">
    <source>
        <dbReference type="ARBA" id="ARBA00022729"/>
    </source>
</evidence>
<dbReference type="PANTHER" id="PTHR35038:SF6">
    <property type="entry name" value="SURFACE LOCALIZED DECAHEME CYTOCHROME C LIPOPROTEIN"/>
    <property type="match status" value="1"/>
</dbReference>
<protein>
    <submittedName>
        <fullName evidence="3">Beta-ketoacyl-ACP synthase</fullName>
    </submittedName>
</protein>